<gene>
    <name evidence="1" type="ORF">SODALDRAFT_362801</name>
</gene>
<proteinExistence type="predicted"/>
<protein>
    <submittedName>
        <fullName evidence="1">Uncharacterized protein</fullName>
    </submittedName>
</protein>
<name>A0A3N2PN78_SODAK</name>
<evidence type="ECO:0000313" key="1">
    <source>
        <dbReference type="EMBL" id="ROT35943.1"/>
    </source>
</evidence>
<dbReference type="Proteomes" id="UP000272025">
    <property type="component" value="Unassembled WGS sequence"/>
</dbReference>
<organism evidence="1 2">
    <name type="scientific">Sodiomyces alkalinus (strain CBS 110278 / VKM F-3762 / F11)</name>
    <name type="common">Alkaliphilic filamentous fungus</name>
    <dbReference type="NCBI Taxonomy" id="1314773"/>
    <lineage>
        <taxon>Eukaryota</taxon>
        <taxon>Fungi</taxon>
        <taxon>Dikarya</taxon>
        <taxon>Ascomycota</taxon>
        <taxon>Pezizomycotina</taxon>
        <taxon>Sordariomycetes</taxon>
        <taxon>Hypocreomycetidae</taxon>
        <taxon>Glomerellales</taxon>
        <taxon>Plectosphaerellaceae</taxon>
        <taxon>Sodiomyces</taxon>
    </lineage>
</organism>
<dbReference type="EMBL" id="ML119060">
    <property type="protein sequence ID" value="ROT35943.1"/>
    <property type="molecule type" value="Genomic_DNA"/>
</dbReference>
<sequence length="149" mass="15971">MRHDTTLLASSAGGILENENCHFATATTETSMTTAKLQPAAFASLLSSWMQHPRTCARFALPPLRNLNTKPRLQILRHPHATAMTYAYTDGSSTLSSSIYLGSNAAENLSLTPFQVPLATLSGRQGTSLFATYLQNVKAPPETSLSTSG</sequence>
<dbReference type="RefSeq" id="XP_028463749.1">
    <property type="nucleotide sequence ID" value="XM_028614498.1"/>
</dbReference>
<reference evidence="1 2" key="1">
    <citation type="journal article" date="2018" name="Mol. Ecol.">
        <title>The obligate alkalophilic soda-lake fungus Sodiomyces alkalinus has shifted to a protein diet.</title>
        <authorList>
            <person name="Grum-Grzhimaylo A.A."/>
            <person name="Falkoski D.L."/>
            <person name="van den Heuvel J."/>
            <person name="Valero-Jimenez C.A."/>
            <person name="Min B."/>
            <person name="Choi I.G."/>
            <person name="Lipzen A."/>
            <person name="Daum C.G."/>
            <person name="Aanen D.K."/>
            <person name="Tsang A."/>
            <person name="Henrissat B."/>
            <person name="Bilanenko E.N."/>
            <person name="de Vries R.P."/>
            <person name="van Kan J.A.L."/>
            <person name="Grigoriev I.V."/>
            <person name="Debets A.J.M."/>
        </authorList>
    </citation>
    <scope>NUCLEOTIDE SEQUENCE [LARGE SCALE GENOMIC DNA]</scope>
    <source>
        <strain evidence="1 2">F11</strain>
    </source>
</reference>
<dbReference type="GeneID" id="39582976"/>
<dbReference type="AlphaFoldDB" id="A0A3N2PN78"/>
<keyword evidence="2" id="KW-1185">Reference proteome</keyword>
<evidence type="ECO:0000313" key="2">
    <source>
        <dbReference type="Proteomes" id="UP000272025"/>
    </source>
</evidence>
<accession>A0A3N2PN78</accession>